<feature type="transmembrane region" description="Helical" evidence="6">
    <location>
        <begin position="89"/>
        <end position="113"/>
    </location>
</feature>
<evidence type="ECO:0000256" key="1">
    <source>
        <dbReference type="ARBA" id="ARBA00004651"/>
    </source>
</evidence>
<keyword evidence="4 6" id="KW-1133">Transmembrane helix</keyword>
<dbReference type="EMBL" id="JBHUNA010000024">
    <property type="protein sequence ID" value="MFD2761612.1"/>
    <property type="molecule type" value="Genomic_DNA"/>
</dbReference>
<keyword evidence="3 6" id="KW-0812">Transmembrane</keyword>
<name>A0ABW5V761_9BACI</name>
<reference evidence="8" key="1">
    <citation type="journal article" date="2019" name="Int. J. Syst. Evol. Microbiol.">
        <title>The Global Catalogue of Microorganisms (GCM) 10K type strain sequencing project: providing services to taxonomists for standard genome sequencing and annotation.</title>
        <authorList>
            <consortium name="The Broad Institute Genomics Platform"/>
            <consortium name="The Broad Institute Genome Sequencing Center for Infectious Disease"/>
            <person name="Wu L."/>
            <person name="Ma J."/>
        </authorList>
    </citation>
    <scope>NUCLEOTIDE SEQUENCE [LARGE SCALE GENOMIC DNA]</scope>
    <source>
        <strain evidence="8">TISTR 1535</strain>
    </source>
</reference>
<dbReference type="Proteomes" id="UP001597502">
    <property type="component" value="Unassembled WGS sequence"/>
</dbReference>
<evidence type="ECO:0000256" key="3">
    <source>
        <dbReference type="ARBA" id="ARBA00022692"/>
    </source>
</evidence>
<dbReference type="Pfam" id="PF09678">
    <property type="entry name" value="Caa3_CtaG"/>
    <property type="match status" value="1"/>
</dbReference>
<comment type="subcellular location">
    <subcellularLocation>
        <location evidence="1">Cell membrane</location>
        <topology evidence="1">Multi-pass membrane protein</topology>
    </subcellularLocation>
</comment>
<feature type="transmembrane region" description="Helical" evidence="6">
    <location>
        <begin position="134"/>
        <end position="153"/>
    </location>
</feature>
<feature type="transmembrane region" description="Helical" evidence="6">
    <location>
        <begin position="202"/>
        <end position="223"/>
    </location>
</feature>
<feature type="transmembrane region" description="Helical" evidence="6">
    <location>
        <begin position="165"/>
        <end position="182"/>
    </location>
</feature>
<organism evidence="7 8">
    <name type="scientific">Lentibacillus juripiscarius</name>
    <dbReference type="NCBI Taxonomy" id="257446"/>
    <lineage>
        <taxon>Bacteria</taxon>
        <taxon>Bacillati</taxon>
        <taxon>Bacillota</taxon>
        <taxon>Bacilli</taxon>
        <taxon>Bacillales</taxon>
        <taxon>Bacillaceae</taxon>
        <taxon>Lentibacillus</taxon>
    </lineage>
</organism>
<accession>A0ABW5V761</accession>
<proteinExistence type="predicted"/>
<dbReference type="InterPro" id="IPR019108">
    <property type="entry name" value="Caa3_assmbl_CtaG-rel"/>
</dbReference>
<evidence type="ECO:0000313" key="8">
    <source>
        <dbReference type="Proteomes" id="UP001597502"/>
    </source>
</evidence>
<evidence type="ECO:0000256" key="4">
    <source>
        <dbReference type="ARBA" id="ARBA00022989"/>
    </source>
</evidence>
<comment type="caution">
    <text evidence="7">The sequence shown here is derived from an EMBL/GenBank/DDBJ whole genome shotgun (WGS) entry which is preliminary data.</text>
</comment>
<evidence type="ECO:0000256" key="2">
    <source>
        <dbReference type="ARBA" id="ARBA00022475"/>
    </source>
</evidence>
<feature type="transmembrane region" description="Helical" evidence="6">
    <location>
        <begin position="28"/>
        <end position="51"/>
    </location>
</feature>
<feature type="transmembrane region" description="Helical" evidence="6">
    <location>
        <begin position="63"/>
        <end position="83"/>
    </location>
</feature>
<keyword evidence="2" id="KW-1003">Cell membrane</keyword>
<evidence type="ECO:0000256" key="6">
    <source>
        <dbReference type="SAM" id="Phobius"/>
    </source>
</evidence>
<keyword evidence="8" id="KW-1185">Reference proteome</keyword>
<protein>
    <submittedName>
        <fullName evidence="7">Cytochrome c oxidase assembly protein</fullName>
    </submittedName>
</protein>
<sequence length="291" mass="32971">MTKGIMSVSQDDLKRGDHLADALFLEQFLVWNIPLLACCFFVGILYVYLFRRFRSHDEPRRKPVFFFLALVSLYAVTGSPLAAASHLTFSLHMLQMSLVYFIIPPFMLLGIPGRLYRRIRNMRVLVIFNNGRRFFPSKISLLMFGVLFLFYHLPFVLDLLAQYPLLQNIYSILLIVLAFSMWMPIASPDPDERLPRQEMKHYAWLSGAVIMPACLIFIANALIGGMANPFGSQWTPQLCTSGQTDSAAAGGLLPYPFHTEYEQAFAGVLMLSVHKASIVMSCRLGNKDDEA</sequence>
<evidence type="ECO:0000256" key="5">
    <source>
        <dbReference type="ARBA" id="ARBA00023136"/>
    </source>
</evidence>
<evidence type="ECO:0000313" key="7">
    <source>
        <dbReference type="EMBL" id="MFD2761612.1"/>
    </source>
</evidence>
<gene>
    <name evidence="7" type="ORF">ACFSUO_11680</name>
</gene>
<keyword evidence="5 6" id="KW-0472">Membrane</keyword>